<dbReference type="Gene3D" id="1.25.40.10">
    <property type="entry name" value="Tetratricopeptide repeat domain"/>
    <property type="match status" value="1"/>
</dbReference>
<feature type="transmembrane region" description="Helical" evidence="6">
    <location>
        <begin position="294"/>
        <end position="310"/>
    </location>
</feature>
<evidence type="ECO:0000256" key="1">
    <source>
        <dbReference type="ARBA" id="ARBA00004141"/>
    </source>
</evidence>
<evidence type="ECO:0000256" key="3">
    <source>
        <dbReference type="ARBA" id="ARBA00022989"/>
    </source>
</evidence>
<dbReference type="PANTHER" id="PTHR37422:SF13">
    <property type="entry name" value="LIPOPOLYSACCHARIDE BIOSYNTHESIS PROTEIN PA4999-RELATED"/>
    <property type="match status" value="1"/>
</dbReference>
<dbReference type="GO" id="GO:0016020">
    <property type="term" value="C:membrane"/>
    <property type="evidence" value="ECO:0007669"/>
    <property type="project" value="UniProtKB-SubCell"/>
</dbReference>
<keyword evidence="4 6" id="KW-0472">Membrane</keyword>
<sequence length="524" mass="60124">MIRLFHILFAAACIGSMFVYSHQFTDAYIVPKWCCVLFVLLWMLVCAAFLALQRKSIVADMAIWGSIIVFSCWLEAVYGILQYVGLFPSHATFRVTGSFDNPAGFAACLCAGLPFVVFLIIHRNKYIRYAGWLAGGVMVLAIFLSHSRSGMVSVIAVCVMYLCGRFVHGRLWRYLLSVSMIGLLIIGSYWLKKDSADGRLLIWRCGLEMVKDAPWTGHGVGSFEAKYMDYQADYFKEYGSQNRYAMLADNVKQPFNEYLGVLINFGIVGLALLLGMVGALVYCYRQNPTLEKKIALYALLSIGIFSFFSYPFTYPFTWMVTFLAVLMLTADYLKRIKIGTWGRNIMYSAVLMGFFLGQVRLGARTQSERSWQEASVLALCHSYDEALPYYVSLKHRFEDNPYFLYNYAAVFTEAKEYEKALKVALECRKYWADYDLELLLGDIYREKKDYKQAEEYYMSASYMCPSRFLPLYQLYELYKCIGNTEKASELAKILLEKPAKVNSALIKRIRYMVKKDGLINSVRR</sequence>
<dbReference type="InterPro" id="IPR051533">
    <property type="entry name" value="WaaL-like"/>
</dbReference>
<gene>
    <name evidence="8" type="ORF">DWX70_20620</name>
</gene>
<name>A0A395VVK1_BACOV</name>
<dbReference type="GO" id="GO:0016874">
    <property type="term" value="F:ligase activity"/>
    <property type="evidence" value="ECO:0007669"/>
    <property type="project" value="UniProtKB-KW"/>
</dbReference>
<dbReference type="Pfam" id="PF04932">
    <property type="entry name" value="Wzy_C"/>
    <property type="match status" value="1"/>
</dbReference>
<feature type="transmembrane region" description="Helical" evidence="6">
    <location>
        <begin position="174"/>
        <end position="191"/>
    </location>
</feature>
<evidence type="ECO:0000313" key="8">
    <source>
        <dbReference type="EMBL" id="RGS80767.1"/>
    </source>
</evidence>
<comment type="subcellular location">
    <subcellularLocation>
        <location evidence="1">Membrane</location>
        <topology evidence="1">Multi-pass membrane protein</topology>
    </subcellularLocation>
</comment>
<dbReference type="EMBL" id="QRVZ01000021">
    <property type="protein sequence ID" value="RGS80767.1"/>
    <property type="molecule type" value="Genomic_DNA"/>
</dbReference>
<dbReference type="RefSeq" id="WP_118419069.1">
    <property type="nucleotide sequence ID" value="NZ_JAQDLI010000050.1"/>
</dbReference>
<feature type="transmembrane region" description="Helical" evidence="6">
    <location>
        <begin position="126"/>
        <end position="144"/>
    </location>
</feature>
<evidence type="ECO:0000259" key="7">
    <source>
        <dbReference type="Pfam" id="PF04932"/>
    </source>
</evidence>
<dbReference type="SUPFAM" id="SSF48452">
    <property type="entry name" value="TPR-like"/>
    <property type="match status" value="1"/>
</dbReference>
<evidence type="ECO:0000313" key="9">
    <source>
        <dbReference type="Proteomes" id="UP000266492"/>
    </source>
</evidence>
<feature type="transmembrane region" description="Helical" evidence="6">
    <location>
        <begin position="31"/>
        <end position="51"/>
    </location>
</feature>
<keyword evidence="3 6" id="KW-1133">Transmembrane helix</keyword>
<feature type="transmembrane region" description="Helical" evidence="6">
    <location>
        <begin position="150"/>
        <end position="167"/>
    </location>
</feature>
<organism evidence="8 9">
    <name type="scientific">Bacteroides ovatus</name>
    <dbReference type="NCBI Taxonomy" id="28116"/>
    <lineage>
        <taxon>Bacteria</taxon>
        <taxon>Pseudomonadati</taxon>
        <taxon>Bacteroidota</taxon>
        <taxon>Bacteroidia</taxon>
        <taxon>Bacteroidales</taxon>
        <taxon>Bacteroidaceae</taxon>
        <taxon>Bacteroides</taxon>
    </lineage>
</organism>
<keyword evidence="8" id="KW-0436">Ligase</keyword>
<protein>
    <submittedName>
        <fullName evidence="8">O-antigen ligase domain-containing protein</fullName>
    </submittedName>
</protein>
<dbReference type="PANTHER" id="PTHR37422">
    <property type="entry name" value="TEICHURONIC ACID BIOSYNTHESIS PROTEIN TUAE"/>
    <property type="match status" value="1"/>
</dbReference>
<dbReference type="InterPro" id="IPR019734">
    <property type="entry name" value="TPR_rpt"/>
</dbReference>
<keyword evidence="2 6" id="KW-0812">Transmembrane</keyword>
<feature type="transmembrane region" description="Helical" evidence="6">
    <location>
        <begin position="103"/>
        <end position="121"/>
    </location>
</feature>
<accession>A0A395VVK1</accession>
<evidence type="ECO:0000256" key="6">
    <source>
        <dbReference type="SAM" id="Phobius"/>
    </source>
</evidence>
<feature type="repeat" description="TPR" evidence="5">
    <location>
        <begin position="434"/>
        <end position="467"/>
    </location>
</feature>
<feature type="domain" description="O-antigen ligase-related" evidence="7">
    <location>
        <begin position="137"/>
        <end position="274"/>
    </location>
</feature>
<proteinExistence type="predicted"/>
<dbReference type="Proteomes" id="UP000266492">
    <property type="component" value="Unassembled WGS sequence"/>
</dbReference>
<comment type="caution">
    <text evidence="8">The sequence shown here is derived from an EMBL/GenBank/DDBJ whole genome shotgun (WGS) entry which is preliminary data.</text>
</comment>
<evidence type="ECO:0000256" key="4">
    <source>
        <dbReference type="ARBA" id="ARBA00023136"/>
    </source>
</evidence>
<dbReference type="InterPro" id="IPR011990">
    <property type="entry name" value="TPR-like_helical_dom_sf"/>
</dbReference>
<dbReference type="AlphaFoldDB" id="A0A395VVK1"/>
<dbReference type="PROSITE" id="PS50005">
    <property type="entry name" value="TPR"/>
    <property type="match status" value="1"/>
</dbReference>
<reference evidence="8 9" key="1">
    <citation type="submission" date="2018-08" db="EMBL/GenBank/DDBJ databases">
        <title>A genome reference for cultivated species of the human gut microbiota.</title>
        <authorList>
            <person name="Zou Y."/>
            <person name="Xue W."/>
            <person name="Luo G."/>
        </authorList>
    </citation>
    <scope>NUCLEOTIDE SEQUENCE [LARGE SCALE GENOMIC DNA]</scope>
    <source>
        <strain evidence="8 9">AF20-9LB</strain>
    </source>
</reference>
<keyword evidence="5" id="KW-0802">TPR repeat</keyword>
<dbReference type="InterPro" id="IPR007016">
    <property type="entry name" value="O-antigen_ligase-rel_domated"/>
</dbReference>
<evidence type="ECO:0000256" key="2">
    <source>
        <dbReference type="ARBA" id="ARBA00022692"/>
    </source>
</evidence>
<evidence type="ECO:0000256" key="5">
    <source>
        <dbReference type="PROSITE-ProRule" id="PRU00339"/>
    </source>
</evidence>
<feature type="transmembrane region" description="Helical" evidence="6">
    <location>
        <begin position="63"/>
        <end position="83"/>
    </location>
</feature>
<feature type="transmembrane region" description="Helical" evidence="6">
    <location>
        <begin position="258"/>
        <end position="282"/>
    </location>
</feature>